<evidence type="ECO:0000313" key="2">
    <source>
        <dbReference type="Proteomes" id="UP000031586"/>
    </source>
</evidence>
<sequence length="114" mass="12639">MELKEFLDALAASPETVEFETTMAAIEANYAFTPAAFVNGETQNNAGENNGSCKIFAFGQLNNLSKEATLACFGRFYREDVLAHPENNDHQNIRNFMVTGWDGVKFESHALAQK</sequence>
<organism evidence="1 2">
    <name type="scientific">Vibrio owensii CAIM 1854 = LMG 25443</name>
    <dbReference type="NCBI Taxonomy" id="1229493"/>
    <lineage>
        <taxon>Bacteria</taxon>
        <taxon>Pseudomonadati</taxon>
        <taxon>Pseudomonadota</taxon>
        <taxon>Gammaproteobacteria</taxon>
        <taxon>Vibrionales</taxon>
        <taxon>Vibrionaceae</taxon>
        <taxon>Vibrio</taxon>
    </lineage>
</organism>
<dbReference type="InterPro" id="IPR014984">
    <property type="entry name" value="HopJ"/>
</dbReference>
<gene>
    <name evidence="1" type="ORF">H735_24175</name>
</gene>
<accession>A0A0C1VLF7</accession>
<proteinExistence type="predicted"/>
<dbReference type="RefSeq" id="WP_020195307.1">
    <property type="nucleotide sequence ID" value="NZ_BAOH01000019.1"/>
</dbReference>
<protein>
    <submittedName>
        <fullName evidence="1">Type III effector</fullName>
    </submittedName>
</protein>
<reference evidence="1 2" key="1">
    <citation type="submission" date="2014-07" db="EMBL/GenBank/DDBJ databases">
        <title>Unique and conserved regions in Vibrio harveyi and related species in comparison with the shrimp pathogen Vibrio harveyi CAIM 1792.</title>
        <authorList>
            <person name="Espinoza-Valles I."/>
            <person name="Vora G."/>
            <person name="Leekitcharoenphon P."/>
            <person name="Ussery D."/>
            <person name="Hoj L."/>
            <person name="Gomez-Gil B."/>
        </authorList>
    </citation>
    <scope>NUCLEOTIDE SEQUENCE [LARGE SCALE GENOMIC DNA]</scope>
    <source>
        <strain evidence="2">CAIM 1854 / LMG 25443</strain>
    </source>
</reference>
<dbReference type="EMBL" id="JPRD01000049">
    <property type="protein sequence ID" value="KIF50653.1"/>
    <property type="molecule type" value="Genomic_DNA"/>
</dbReference>
<dbReference type="Gene3D" id="3.20.160.10">
    <property type="entry name" value="vpa0580 domain like"/>
    <property type="match status" value="1"/>
</dbReference>
<name>A0A0C1VLF7_9VIBR</name>
<dbReference type="AlphaFoldDB" id="A0A0C1VLF7"/>
<dbReference type="Pfam" id="PF08888">
    <property type="entry name" value="HopJ"/>
    <property type="match status" value="1"/>
</dbReference>
<dbReference type="PATRIC" id="fig|1229493.5.peg.4240"/>
<comment type="caution">
    <text evidence="1">The sequence shown here is derived from an EMBL/GenBank/DDBJ whole genome shotgun (WGS) entry which is preliminary data.</text>
</comment>
<dbReference type="InterPro" id="IPR038604">
    <property type="entry name" value="HopJ_sf"/>
</dbReference>
<evidence type="ECO:0000313" key="1">
    <source>
        <dbReference type="EMBL" id="KIF50653.1"/>
    </source>
</evidence>
<dbReference type="Proteomes" id="UP000031586">
    <property type="component" value="Unassembled WGS sequence"/>
</dbReference>